<dbReference type="EMBL" id="CP024621">
    <property type="protein sequence ID" value="QHD50975.1"/>
    <property type="molecule type" value="Genomic_DNA"/>
</dbReference>
<gene>
    <name evidence="3" type="ORF">CTT34_15435</name>
</gene>
<dbReference type="InterPro" id="IPR025392">
    <property type="entry name" value="DUF4124"/>
</dbReference>
<dbReference type="KEGG" id="hmd:CTT34_15435"/>
<reference evidence="3 4" key="1">
    <citation type="submission" date="2017-10" db="EMBL/GenBank/DDBJ databases">
        <title>Coral associated bacteria.</title>
        <authorList>
            <person name="Wang X."/>
        </authorList>
    </citation>
    <scope>NUCLEOTIDE SEQUENCE [LARGE SCALE GENOMIC DNA]</scope>
    <source>
        <strain evidence="3 4">SCSIO 43005</strain>
    </source>
</reference>
<protein>
    <recommendedName>
        <fullName evidence="2">DUF4124 domain-containing protein</fullName>
    </recommendedName>
</protein>
<dbReference type="Proteomes" id="UP000463949">
    <property type="component" value="Chromosome"/>
</dbReference>
<dbReference type="AlphaFoldDB" id="A0A857GP65"/>
<evidence type="ECO:0000313" key="3">
    <source>
        <dbReference type="EMBL" id="QHD50975.1"/>
    </source>
</evidence>
<name>A0A857GP65_9GAMM</name>
<feature type="signal peptide" evidence="1">
    <location>
        <begin position="1"/>
        <end position="19"/>
    </location>
</feature>
<sequence length="107" mass="11638">MKTPALIALLVLMPLAAHAEIYKCVDNGHTTFQDSPCAGGNSETVNTNNLTIISVPAVSSRPAASLSANAPAFPRIAVPYRNQHQTALELRNSRVKTRARYPLRRGW</sequence>
<keyword evidence="1" id="KW-0732">Signal</keyword>
<evidence type="ECO:0000256" key="1">
    <source>
        <dbReference type="SAM" id="SignalP"/>
    </source>
</evidence>
<dbReference type="RefSeq" id="WP_159343219.1">
    <property type="nucleotide sequence ID" value="NZ_CP024621.1"/>
</dbReference>
<accession>A0A857GP65</accession>
<dbReference type="OrthoDB" id="6167086at2"/>
<feature type="chain" id="PRO_5032312356" description="DUF4124 domain-containing protein" evidence="1">
    <location>
        <begin position="20"/>
        <end position="107"/>
    </location>
</feature>
<dbReference type="Pfam" id="PF13511">
    <property type="entry name" value="DUF4124"/>
    <property type="match status" value="1"/>
</dbReference>
<feature type="domain" description="DUF4124" evidence="2">
    <location>
        <begin position="8"/>
        <end position="51"/>
    </location>
</feature>
<proteinExistence type="predicted"/>
<organism evidence="3 4">
    <name type="scientific">Vreelandella aquamarina</name>
    <dbReference type="NCBI Taxonomy" id="77097"/>
    <lineage>
        <taxon>Bacteria</taxon>
        <taxon>Pseudomonadati</taxon>
        <taxon>Pseudomonadota</taxon>
        <taxon>Gammaproteobacteria</taxon>
        <taxon>Oceanospirillales</taxon>
        <taxon>Halomonadaceae</taxon>
        <taxon>Vreelandella</taxon>
    </lineage>
</organism>
<evidence type="ECO:0000259" key="2">
    <source>
        <dbReference type="Pfam" id="PF13511"/>
    </source>
</evidence>
<evidence type="ECO:0000313" key="4">
    <source>
        <dbReference type="Proteomes" id="UP000463949"/>
    </source>
</evidence>